<sequence>MPLVKQLILLIVIEIQILMFVSVIQLLMIVIEMNIVKNESQILFFEIEIQSLNLESEPKIHTFVSEIQFVSGILLIFVVEIQFLISETQKQMLSQFILFMIATIGPGNTWKFRRWTGLVANAHMHLNHHYCYYLPLLPMLRWLPYPYIPLGLFHYGNIGYSTRFHIGLDYVPFLILVIQIMTFEIENLPMKEGSTSS</sequence>
<keyword evidence="1" id="KW-0472">Membrane</keyword>
<proteinExistence type="predicted"/>
<keyword evidence="1" id="KW-1133">Transmembrane helix</keyword>
<name>A0A101M1I6_PICGL</name>
<evidence type="ECO:0000256" key="1">
    <source>
        <dbReference type="SAM" id="Phobius"/>
    </source>
</evidence>
<feature type="transmembrane region" description="Helical" evidence="1">
    <location>
        <begin position="132"/>
        <end position="155"/>
    </location>
</feature>
<keyword evidence="2" id="KW-0496">Mitochondrion</keyword>
<feature type="transmembrane region" description="Helical" evidence="1">
    <location>
        <begin position="92"/>
        <end position="112"/>
    </location>
</feature>
<reference evidence="2" key="1">
    <citation type="journal article" date="2015" name="Genome Biol. Evol.">
        <title>Organellar Genomes of White Spruce (Picea glauca): Assembly and Annotation.</title>
        <authorList>
            <person name="Jackman S.D."/>
            <person name="Warren R.L."/>
            <person name="Gibb E.A."/>
            <person name="Vandervalk B.P."/>
            <person name="Mohamadi H."/>
            <person name="Chu J."/>
            <person name="Raymond A."/>
            <person name="Pleasance S."/>
            <person name="Coope R."/>
            <person name="Wildung M.R."/>
            <person name="Ritland C.E."/>
            <person name="Bousquet J."/>
            <person name="Jones S.J."/>
            <person name="Bohlmann J."/>
            <person name="Birol I."/>
        </authorList>
    </citation>
    <scope>NUCLEOTIDE SEQUENCE [LARGE SCALE GENOMIC DNA]</scope>
    <source>
        <tissue evidence="2">Flushing bud</tissue>
    </source>
</reference>
<feature type="transmembrane region" description="Helical" evidence="1">
    <location>
        <begin position="7"/>
        <end position="31"/>
    </location>
</feature>
<gene>
    <name evidence="2" type="ORF">ABT39_MTgene3885</name>
</gene>
<evidence type="ECO:0000313" key="2">
    <source>
        <dbReference type="EMBL" id="KUM49336.1"/>
    </source>
</evidence>
<organism evidence="2">
    <name type="scientific">Picea glauca</name>
    <name type="common">White spruce</name>
    <name type="synonym">Pinus glauca</name>
    <dbReference type="NCBI Taxonomy" id="3330"/>
    <lineage>
        <taxon>Eukaryota</taxon>
        <taxon>Viridiplantae</taxon>
        <taxon>Streptophyta</taxon>
        <taxon>Embryophyta</taxon>
        <taxon>Tracheophyta</taxon>
        <taxon>Spermatophyta</taxon>
        <taxon>Pinopsida</taxon>
        <taxon>Pinidae</taxon>
        <taxon>Conifers I</taxon>
        <taxon>Pinales</taxon>
        <taxon>Pinaceae</taxon>
        <taxon>Picea</taxon>
    </lineage>
</organism>
<keyword evidence="1" id="KW-0812">Transmembrane</keyword>
<dbReference type="EMBL" id="LKAM01000003">
    <property type="protein sequence ID" value="KUM49336.1"/>
    <property type="molecule type" value="Genomic_DNA"/>
</dbReference>
<protein>
    <submittedName>
        <fullName evidence="2">Uncharacterized protein</fullName>
    </submittedName>
</protein>
<accession>A0A101M1I6</accession>
<feature type="transmembrane region" description="Helical" evidence="1">
    <location>
        <begin position="67"/>
        <end position="85"/>
    </location>
</feature>
<feature type="transmembrane region" description="Helical" evidence="1">
    <location>
        <begin position="167"/>
        <end position="185"/>
    </location>
</feature>
<comment type="caution">
    <text evidence="2">The sequence shown here is derived from an EMBL/GenBank/DDBJ whole genome shotgun (WGS) entry which is preliminary data.</text>
</comment>
<dbReference type="AlphaFoldDB" id="A0A101M1I6"/>
<geneLocation type="mitochondrion" evidence="2"/>